<organism evidence="1 2">
    <name type="scientific">Nesidiocoris tenuis</name>
    <dbReference type="NCBI Taxonomy" id="355587"/>
    <lineage>
        <taxon>Eukaryota</taxon>
        <taxon>Metazoa</taxon>
        <taxon>Ecdysozoa</taxon>
        <taxon>Arthropoda</taxon>
        <taxon>Hexapoda</taxon>
        <taxon>Insecta</taxon>
        <taxon>Pterygota</taxon>
        <taxon>Neoptera</taxon>
        <taxon>Paraneoptera</taxon>
        <taxon>Hemiptera</taxon>
        <taxon>Heteroptera</taxon>
        <taxon>Panheteroptera</taxon>
        <taxon>Cimicomorpha</taxon>
        <taxon>Miridae</taxon>
        <taxon>Dicyphina</taxon>
        <taxon>Nesidiocoris</taxon>
    </lineage>
</organism>
<feature type="non-terminal residue" evidence="1">
    <location>
        <position position="51"/>
    </location>
</feature>
<proteinExistence type="predicted"/>
<gene>
    <name evidence="1" type="ORF">NTEN_LOCUS11436</name>
</gene>
<dbReference type="AlphaFoldDB" id="A0A6H5GXL3"/>
<accession>A0A6H5GXL3</accession>
<name>A0A6H5GXL3_9HEMI</name>
<sequence length="51" mass="6016">MSENPLSSLRKLKPVVRLRKMQKADSYRLIVYPRTGRWRFTPPGKAKITML</sequence>
<reference evidence="1 2" key="1">
    <citation type="submission" date="2020-02" db="EMBL/GenBank/DDBJ databases">
        <authorList>
            <person name="Ferguson B K."/>
        </authorList>
    </citation>
    <scope>NUCLEOTIDE SEQUENCE [LARGE SCALE GENOMIC DNA]</scope>
</reference>
<evidence type="ECO:0000313" key="1">
    <source>
        <dbReference type="EMBL" id="CAB0005959.1"/>
    </source>
</evidence>
<dbReference type="EMBL" id="CADCXU010016983">
    <property type="protein sequence ID" value="CAB0005959.1"/>
    <property type="molecule type" value="Genomic_DNA"/>
</dbReference>
<protein>
    <submittedName>
        <fullName evidence="1">Uncharacterized protein</fullName>
    </submittedName>
</protein>
<keyword evidence="2" id="KW-1185">Reference proteome</keyword>
<evidence type="ECO:0000313" key="2">
    <source>
        <dbReference type="Proteomes" id="UP000479000"/>
    </source>
</evidence>
<dbReference type="Proteomes" id="UP000479000">
    <property type="component" value="Unassembled WGS sequence"/>
</dbReference>